<sequence>MPLLRPGRSPAALAGLSLAVVLTGCAGTDSAAAPDGATVSTPTATATTSGGPASAAPTAAAEGQRIEVTVAGGQVTGDTGRIPVPAGEQLTLAVTSDVADEVHLHGYDLTADLTPGQPAELSFTASIPGVFEVELHEAGTVLLSLQVG</sequence>
<dbReference type="Gene3D" id="2.60.40.420">
    <property type="entry name" value="Cupredoxins - blue copper proteins"/>
    <property type="match status" value="1"/>
</dbReference>
<gene>
    <name evidence="3" type="ORF">ACFSHS_18555</name>
</gene>
<keyword evidence="2" id="KW-0732">Signal</keyword>
<evidence type="ECO:0008006" key="5">
    <source>
        <dbReference type="Google" id="ProtNLM"/>
    </source>
</evidence>
<name>A0ABW4XFK5_9ACTN</name>
<dbReference type="EMBL" id="JBHUHP010000023">
    <property type="protein sequence ID" value="MFD2093566.1"/>
    <property type="molecule type" value="Genomic_DNA"/>
</dbReference>
<dbReference type="SUPFAM" id="SSF49503">
    <property type="entry name" value="Cupredoxins"/>
    <property type="match status" value="1"/>
</dbReference>
<evidence type="ECO:0000256" key="2">
    <source>
        <dbReference type="SAM" id="SignalP"/>
    </source>
</evidence>
<protein>
    <recommendedName>
        <fullName evidence="5">EfeO-type cupredoxin-like domain-containing protein</fullName>
    </recommendedName>
</protein>
<feature type="chain" id="PRO_5045222246" description="EfeO-type cupredoxin-like domain-containing protein" evidence="2">
    <location>
        <begin position="32"/>
        <end position="148"/>
    </location>
</feature>
<keyword evidence="4" id="KW-1185">Reference proteome</keyword>
<dbReference type="RefSeq" id="WP_376879286.1">
    <property type="nucleotide sequence ID" value="NZ_JBHUHP010000023.1"/>
</dbReference>
<feature type="region of interest" description="Disordered" evidence="1">
    <location>
        <begin position="31"/>
        <end position="62"/>
    </location>
</feature>
<dbReference type="Proteomes" id="UP001597402">
    <property type="component" value="Unassembled WGS sequence"/>
</dbReference>
<organism evidence="3 4">
    <name type="scientific">Blastococcus deserti</name>
    <dbReference type="NCBI Taxonomy" id="2259033"/>
    <lineage>
        <taxon>Bacteria</taxon>
        <taxon>Bacillati</taxon>
        <taxon>Actinomycetota</taxon>
        <taxon>Actinomycetes</taxon>
        <taxon>Geodermatophilales</taxon>
        <taxon>Geodermatophilaceae</taxon>
        <taxon>Blastococcus</taxon>
    </lineage>
</organism>
<feature type="signal peptide" evidence="2">
    <location>
        <begin position="1"/>
        <end position="31"/>
    </location>
</feature>
<comment type="caution">
    <text evidence="3">The sequence shown here is derived from an EMBL/GenBank/DDBJ whole genome shotgun (WGS) entry which is preliminary data.</text>
</comment>
<evidence type="ECO:0000313" key="4">
    <source>
        <dbReference type="Proteomes" id="UP001597402"/>
    </source>
</evidence>
<dbReference type="InterPro" id="IPR008972">
    <property type="entry name" value="Cupredoxin"/>
</dbReference>
<proteinExistence type="predicted"/>
<reference evidence="4" key="1">
    <citation type="journal article" date="2019" name="Int. J. Syst. Evol. Microbiol.">
        <title>The Global Catalogue of Microorganisms (GCM) 10K type strain sequencing project: providing services to taxonomists for standard genome sequencing and annotation.</title>
        <authorList>
            <consortium name="The Broad Institute Genomics Platform"/>
            <consortium name="The Broad Institute Genome Sequencing Center for Infectious Disease"/>
            <person name="Wu L."/>
            <person name="Ma J."/>
        </authorList>
    </citation>
    <scope>NUCLEOTIDE SEQUENCE [LARGE SCALE GENOMIC DNA]</scope>
    <source>
        <strain evidence="4">JCM 3338</strain>
    </source>
</reference>
<evidence type="ECO:0000313" key="3">
    <source>
        <dbReference type="EMBL" id="MFD2093566.1"/>
    </source>
</evidence>
<accession>A0ABW4XFK5</accession>
<feature type="compositionally biased region" description="Low complexity" evidence="1">
    <location>
        <begin position="36"/>
        <end position="61"/>
    </location>
</feature>
<evidence type="ECO:0000256" key="1">
    <source>
        <dbReference type="SAM" id="MobiDB-lite"/>
    </source>
</evidence>
<dbReference type="PROSITE" id="PS51257">
    <property type="entry name" value="PROKAR_LIPOPROTEIN"/>
    <property type="match status" value="1"/>
</dbReference>